<gene>
    <name evidence="2" type="ORF">K457DRAFT_126614</name>
</gene>
<feature type="compositionally biased region" description="Polar residues" evidence="1">
    <location>
        <begin position="46"/>
        <end position="57"/>
    </location>
</feature>
<dbReference type="OrthoDB" id="2440670at2759"/>
<evidence type="ECO:0000313" key="3">
    <source>
        <dbReference type="Proteomes" id="UP000078512"/>
    </source>
</evidence>
<reference evidence="2 3" key="1">
    <citation type="submission" date="2016-05" db="EMBL/GenBank/DDBJ databases">
        <title>Genome sequencing reveals origins of a unique bacterial endosymbiosis in the earliest lineages of terrestrial Fungi.</title>
        <authorList>
            <consortium name="DOE Joint Genome Institute"/>
            <person name="Uehling J."/>
            <person name="Gryganskyi A."/>
            <person name="Hameed K."/>
            <person name="Tschaplinski T."/>
            <person name="Misztal P."/>
            <person name="Wu S."/>
            <person name="Desiro A."/>
            <person name="Vande Pol N."/>
            <person name="Du Z.-Y."/>
            <person name="Zienkiewicz A."/>
            <person name="Zienkiewicz K."/>
            <person name="Morin E."/>
            <person name="Tisserant E."/>
            <person name="Splivallo R."/>
            <person name="Hainaut M."/>
            <person name="Henrissat B."/>
            <person name="Ohm R."/>
            <person name="Kuo A."/>
            <person name="Yan J."/>
            <person name="Lipzen A."/>
            <person name="Nolan M."/>
            <person name="Labutti K."/>
            <person name="Barry K."/>
            <person name="Goldstein A."/>
            <person name="Labbe J."/>
            <person name="Schadt C."/>
            <person name="Tuskan G."/>
            <person name="Grigoriev I."/>
            <person name="Martin F."/>
            <person name="Vilgalys R."/>
            <person name="Bonito G."/>
        </authorList>
    </citation>
    <scope>NUCLEOTIDE SEQUENCE [LARGE SCALE GENOMIC DNA]</scope>
    <source>
        <strain evidence="2 3">AG-77</strain>
    </source>
</reference>
<accession>A0A197JUB6</accession>
<feature type="region of interest" description="Disordered" evidence="1">
    <location>
        <begin position="77"/>
        <end position="161"/>
    </location>
</feature>
<dbReference type="Proteomes" id="UP000078512">
    <property type="component" value="Unassembled WGS sequence"/>
</dbReference>
<dbReference type="AlphaFoldDB" id="A0A197JUB6"/>
<evidence type="ECO:0000313" key="2">
    <source>
        <dbReference type="EMBL" id="OAQ28568.1"/>
    </source>
</evidence>
<feature type="compositionally biased region" description="Low complexity" evidence="1">
    <location>
        <begin position="143"/>
        <end position="159"/>
    </location>
</feature>
<feature type="region of interest" description="Disordered" evidence="1">
    <location>
        <begin position="37"/>
        <end position="61"/>
    </location>
</feature>
<organism evidence="2 3">
    <name type="scientific">Linnemannia elongata AG-77</name>
    <dbReference type="NCBI Taxonomy" id="1314771"/>
    <lineage>
        <taxon>Eukaryota</taxon>
        <taxon>Fungi</taxon>
        <taxon>Fungi incertae sedis</taxon>
        <taxon>Mucoromycota</taxon>
        <taxon>Mortierellomycotina</taxon>
        <taxon>Mortierellomycetes</taxon>
        <taxon>Mortierellales</taxon>
        <taxon>Mortierellaceae</taxon>
        <taxon>Linnemannia</taxon>
    </lineage>
</organism>
<feature type="compositionally biased region" description="Basic and acidic residues" evidence="1">
    <location>
        <begin position="78"/>
        <end position="112"/>
    </location>
</feature>
<evidence type="ECO:0000256" key="1">
    <source>
        <dbReference type="SAM" id="MobiDB-lite"/>
    </source>
</evidence>
<name>A0A197JUB6_9FUNG</name>
<dbReference type="EMBL" id="KV442047">
    <property type="protein sequence ID" value="OAQ28568.1"/>
    <property type="molecule type" value="Genomic_DNA"/>
</dbReference>
<feature type="region of interest" description="Disordered" evidence="1">
    <location>
        <begin position="181"/>
        <end position="212"/>
    </location>
</feature>
<protein>
    <submittedName>
        <fullName evidence="2">Uncharacterized protein</fullName>
    </submittedName>
</protein>
<feature type="compositionally biased region" description="Polar residues" evidence="1">
    <location>
        <begin position="113"/>
        <end position="123"/>
    </location>
</feature>
<proteinExistence type="predicted"/>
<feature type="compositionally biased region" description="Basic residues" evidence="1">
    <location>
        <begin position="194"/>
        <end position="206"/>
    </location>
</feature>
<sequence>MPFLSLSNPRSRASLIAAVLLLEFMAILWLRESSPKDGTGRASLFNPRSQPPQSHQELQQERDEVLHLQVKKYHVSMKHGEEAGRVVEHGVVRPGKDTGGRSQGDKKTRDADTNSNKDQGSGRQQQEEEDHEQRVRHPHRAPKATPITTTTINNQSTSKRTTEMIKSKVSSLAAAAAASIPKARKVIKSNTHIKSTKPRKPVNKAKHPNEVKNQRGGFISTQERKQAQLIPVLDEHGVTIEDHFISPRDSDGDGVPDYFVLLRPSSDNGKDMMDLGLFDEVVVTPAPAPVPAVAAVVLPPVVSATVPPPIAPPQAPAAAPEPAVVLPAVKVGAAATTNPSASALAVVTDAAGSAPIDS</sequence>
<keyword evidence="3" id="KW-1185">Reference proteome</keyword>